<sequence length="105" mass="10832">MRRTAITVLIAAATLIGVAAAPTQAATGRVVVFSNELQPLTVYQDPQGCQQLPKLAHVLNNETSSDIQVFGDPFCTIPATVPISGIGILPAGYGTHVTGAGSFRA</sequence>
<feature type="chain" id="PRO_5030916236" description="Secreted protein" evidence="1">
    <location>
        <begin position="26"/>
        <end position="105"/>
    </location>
</feature>
<comment type="caution">
    <text evidence="2">The sequence shown here is derived from an EMBL/GenBank/DDBJ whole genome shotgun (WGS) entry which is preliminary data.</text>
</comment>
<protein>
    <recommendedName>
        <fullName evidence="4">Secreted protein</fullName>
    </recommendedName>
</protein>
<keyword evidence="3" id="KW-1185">Reference proteome</keyword>
<feature type="signal peptide" evidence="1">
    <location>
        <begin position="1"/>
        <end position="25"/>
    </location>
</feature>
<reference evidence="2 3" key="1">
    <citation type="submission" date="2020-08" db="EMBL/GenBank/DDBJ databases">
        <title>Sequencing the genomes of 1000 actinobacteria strains.</title>
        <authorList>
            <person name="Klenk H.-P."/>
        </authorList>
    </citation>
    <scope>NUCLEOTIDE SEQUENCE [LARGE SCALE GENOMIC DNA]</scope>
    <source>
        <strain evidence="2 3">DSM 41654</strain>
    </source>
</reference>
<evidence type="ECO:0000313" key="3">
    <source>
        <dbReference type="Proteomes" id="UP000540506"/>
    </source>
</evidence>
<dbReference type="Proteomes" id="UP000540506">
    <property type="component" value="Unassembled WGS sequence"/>
</dbReference>
<proteinExistence type="predicted"/>
<evidence type="ECO:0008006" key="4">
    <source>
        <dbReference type="Google" id="ProtNLM"/>
    </source>
</evidence>
<accession>A0A7W7R022</accession>
<organism evidence="2 3">
    <name type="scientific">Kitasatospora kifunensis</name>
    <name type="common">Streptomyces kifunensis</name>
    <dbReference type="NCBI Taxonomy" id="58351"/>
    <lineage>
        <taxon>Bacteria</taxon>
        <taxon>Bacillati</taxon>
        <taxon>Actinomycetota</taxon>
        <taxon>Actinomycetes</taxon>
        <taxon>Kitasatosporales</taxon>
        <taxon>Streptomycetaceae</taxon>
        <taxon>Kitasatospora</taxon>
    </lineage>
</organism>
<keyword evidence="1" id="KW-0732">Signal</keyword>
<evidence type="ECO:0000313" key="2">
    <source>
        <dbReference type="EMBL" id="MBB4922730.1"/>
    </source>
</evidence>
<dbReference type="EMBL" id="JACHJV010000001">
    <property type="protein sequence ID" value="MBB4922730.1"/>
    <property type="molecule type" value="Genomic_DNA"/>
</dbReference>
<dbReference type="AlphaFoldDB" id="A0A7W7R022"/>
<evidence type="ECO:0000256" key="1">
    <source>
        <dbReference type="SAM" id="SignalP"/>
    </source>
</evidence>
<name>A0A7W7R022_KITKI</name>
<gene>
    <name evidence="2" type="ORF">FHR34_001723</name>
</gene>
<dbReference type="RefSeq" id="WP_184934856.1">
    <property type="nucleotide sequence ID" value="NZ_JACHJV010000001.1"/>
</dbReference>